<protein>
    <submittedName>
        <fullName evidence="3">AmmeMemoRadiSam system protein B</fullName>
    </submittedName>
</protein>
<dbReference type="NCBIfam" id="TIGR04336">
    <property type="entry name" value="AmmeMemoSam_B"/>
    <property type="match status" value="1"/>
</dbReference>
<organism evidence="3 4">
    <name type="scientific">Bifidobacterium ramosum</name>
    <dbReference type="NCBI Taxonomy" id="1798158"/>
    <lineage>
        <taxon>Bacteria</taxon>
        <taxon>Bacillati</taxon>
        <taxon>Actinomycetota</taxon>
        <taxon>Actinomycetes</taxon>
        <taxon>Bifidobacteriales</taxon>
        <taxon>Bifidobacteriaceae</taxon>
        <taxon>Bifidobacterium</taxon>
    </lineage>
</organism>
<evidence type="ECO:0000313" key="4">
    <source>
        <dbReference type="Proteomes" id="UP000469943"/>
    </source>
</evidence>
<dbReference type="InterPro" id="IPR027623">
    <property type="entry name" value="AmmeMemoSam_A"/>
</dbReference>
<dbReference type="NCBIfam" id="TIGR04335">
    <property type="entry name" value="AmmeMemoSam_A"/>
    <property type="match status" value="1"/>
</dbReference>
<dbReference type="AlphaFoldDB" id="A0A7K3TAQ3"/>
<reference evidence="3 4" key="1">
    <citation type="submission" date="2019-10" db="EMBL/GenBank/DDBJ databases">
        <title>Bifidobacterium from non-human primates.</title>
        <authorList>
            <person name="Modesto M."/>
        </authorList>
    </citation>
    <scope>NUCLEOTIDE SEQUENCE [LARGE SCALE GENOMIC DNA]</scope>
    <source>
        <strain evidence="3 4">TREM</strain>
    </source>
</reference>
<gene>
    <name evidence="3" type="primary">amrB</name>
    <name evidence="3" type="ORF">GFD24_00485</name>
</gene>
<dbReference type="PROSITE" id="PS51112">
    <property type="entry name" value="AMMECR1"/>
    <property type="match status" value="1"/>
</dbReference>
<dbReference type="OrthoDB" id="9785549at2"/>
<evidence type="ECO:0000313" key="3">
    <source>
        <dbReference type="EMBL" id="NEG70733.1"/>
    </source>
</evidence>
<dbReference type="Pfam" id="PF01871">
    <property type="entry name" value="AMMECR1"/>
    <property type="match status" value="1"/>
</dbReference>
<dbReference type="NCBIfam" id="TIGR00296">
    <property type="entry name" value="TIGR00296 family protein"/>
    <property type="match status" value="1"/>
</dbReference>
<comment type="similarity">
    <text evidence="1">Belongs to the MEMO1 family.</text>
</comment>
<feature type="domain" description="AMMECR1" evidence="2">
    <location>
        <begin position="357"/>
        <end position="546"/>
    </location>
</feature>
<dbReference type="InterPro" id="IPR027485">
    <property type="entry name" value="AMMECR1_N"/>
</dbReference>
<dbReference type="PANTHER" id="PTHR11060">
    <property type="entry name" value="PROTEIN MEMO1"/>
    <property type="match status" value="1"/>
</dbReference>
<dbReference type="EMBL" id="WHZX01000001">
    <property type="protein sequence ID" value="NEG70733.1"/>
    <property type="molecule type" value="Genomic_DNA"/>
</dbReference>
<dbReference type="InterPro" id="IPR002733">
    <property type="entry name" value="AMMECR1_domain"/>
</dbReference>
<accession>A0A7K3TAQ3</accession>
<evidence type="ECO:0000256" key="1">
    <source>
        <dbReference type="ARBA" id="ARBA00006315"/>
    </source>
</evidence>
<dbReference type="Proteomes" id="UP000469943">
    <property type="component" value="Unassembled WGS sequence"/>
</dbReference>
<dbReference type="Gene3D" id="3.30.700.20">
    <property type="entry name" value="Hypothetical protein ph0010, domain 1"/>
    <property type="match status" value="1"/>
</dbReference>
<dbReference type="PANTHER" id="PTHR11060:SF0">
    <property type="entry name" value="PROTEIN MEMO1"/>
    <property type="match status" value="1"/>
</dbReference>
<comment type="caution">
    <text evidence="3">The sequence shown here is derived from an EMBL/GenBank/DDBJ whole genome shotgun (WGS) entry which is preliminary data.</text>
</comment>
<name>A0A7K3TAQ3_9BIFI</name>
<dbReference type="SUPFAM" id="SSF143447">
    <property type="entry name" value="AMMECR1-like"/>
    <property type="match status" value="1"/>
</dbReference>
<dbReference type="Gene3D" id="3.30.1490.150">
    <property type="entry name" value="Hypothetical protein ph0010, domain 2"/>
    <property type="match status" value="1"/>
</dbReference>
<dbReference type="InterPro" id="IPR002737">
    <property type="entry name" value="MEMO1_fam"/>
</dbReference>
<proteinExistence type="inferred from homology"/>
<sequence>METEEVVAMMRLFHNGITGSGGDDAARTLPASIYIRSAAVAGSFYPADAGELRTMIDRQLDYARTLLHDSGFAQRLPAGAPKAVIVPHAGYVYSGTTAALAYALLERGRGTIRRAVIIGPTHRVAVRGVACPSASAFVTPLGTVPVDRDAERRALAAVPCLTVNDATHAREHAVEVQIPFLQRVLGDDLTIVPLNAGDASPVEVGDVIQTLWGGPETAIVISSDLSHYHPELVARVLDDETIAHIVPLGDPTIRPNRACGAYPVNGLLAAARAKAVPVRFLGCSTSGDDGEVALANAADGRHAERPPMRDPDTPVVGYASFAAWEQGVLTHEAMPAESDSHCAADRVSDSTANLPDHADTVLPGLARAALERYLGLDNPGDPTPADIVAAHPELHRTGASFVTLTKHGRLRGCIGTLEAHQPLGRDIAEHAIDAAARDPRFRPVAADEYPDISVEVSVLSEPEPMRVQSRAALETMLKPDRDGLIIDDGRGHRATFLPQVWAELPDSHEFVGHLLRKAGLPASYDWQDGSMTCQRYTVTAFGEESA</sequence>
<dbReference type="CDD" id="cd07361">
    <property type="entry name" value="MEMO_like"/>
    <property type="match status" value="1"/>
</dbReference>
<dbReference type="InterPro" id="IPR023473">
    <property type="entry name" value="AMMECR1"/>
</dbReference>
<dbReference type="Pfam" id="PF01875">
    <property type="entry name" value="Memo"/>
    <property type="match status" value="1"/>
</dbReference>
<evidence type="ECO:0000259" key="2">
    <source>
        <dbReference type="PROSITE" id="PS51112"/>
    </source>
</evidence>
<dbReference type="Gene3D" id="3.40.830.10">
    <property type="entry name" value="LigB-like"/>
    <property type="match status" value="1"/>
</dbReference>
<dbReference type="InterPro" id="IPR036071">
    <property type="entry name" value="AMMECR1_dom_sf"/>
</dbReference>